<dbReference type="AlphaFoldDB" id="A0A6J6GY25"/>
<dbReference type="GO" id="GO:0019442">
    <property type="term" value="P:L-tryptophan catabolic process to acetyl-CoA"/>
    <property type="evidence" value="ECO:0007669"/>
    <property type="project" value="TreeGrafter"/>
</dbReference>
<sequence>MSFGIRSPYMNSAENSEQFSSAVTYSSYLSVDQLLELQKPRSDGPEHDEMLFIIVHQTYELWFKCVLHELARVQTLLETGETHASLSVFGRIRTIFKVLVSQVDILETMTPLQFNSFRDRLEAASGFQSVQFRELEAVLGRRDATMADHLEPNSAARLRVVNAMSRRSLWDSVVIYLVQHGHNMPSEITQRNFAESYVANDQVQESLAIAYRQDPQVAMLLERLLDIDEGLQEWRYRHVKMVERTIGLKHGSGGSSGAAYLASTLFKPVFPDLWAVRSRF</sequence>
<evidence type="ECO:0000313" key="1">
    <source>
        <dbReference type="EMBL" id="CAB4606277.1"/>
    </source>
</evidence>
<proteinExistence type="inferred from homology"/>
<dbReference type="SUPFAM" id="SSF140959">
    <property type="entry name" value="Indolic compounds 2,3-dioxygenase-like"/>
    <property type="match status" value="1"/>
</dbReference>
<dbReference type="Pfam" id="PF03301">
    <property type="entry name" value="Trp_dioxygenase"/>
    <property type="match status" value="2"/>
</dbReference>
<gene>
    <name evidence="1" type="ORF">UFOPK1826_01005</name>
</gene>
<dbReference type="GO" id="GO:0046872">
    <property type="term" value="F:metal ion binding"/>
    <property type="evidence" value="ECO:0007669"/>
    <property type="project" value="InterPro"/>
</dbReference>
<accession>A0A6J6GY25</accession>
<dbReference type="InterPro" id="IPR004981">
    <property type="entry name" value="Trp_2_3_dOase"/>
</dbReference>
<dbReference type="GO" id="GO:0004833">
    <property type="term" value="F:L-tryptophan 2,3-dioxygenase activity"/>
    <property type="evidence" value="ECO:0007669"/>
    <property type="project" value="InterPro"/>
</dbReference>
<dbReference type="HAMAP" id="MF_01972">
    <property type="entry name" value="T23O"/>
    <property type="match status" value="1"/>
</dbReference>
<reference evidence="1" key="1">
    <citation type="submission" date="2020-05" db="EMBL/GenBank/DDBJ databases">
        <authorList>
            <person name="Chiriac C."/>
            <person name="Salcher M."/>
            <person name="Ghai R."/>
            <person name="Kavagutti S V."/>
        </authorList>
    </citation>
    <scope>NUCLEOTIDE SEQUENCE</scope>
</reference>
<dbReference type="Gene3D" id="1.20.58.480">
    <property type="match status" value="1"/>
</dbReference>
<dbReference type="PANTHER" id="PTHR10138:SF0">
    <property type="entry name" value="TRYPTOPHAN 2,3-DIOXYGENASE"/>
    <property type="match status" value="1"/>
</dbReference>
<dbReference type="GO" id="GO:0020037">
    <property type="term" value="F:heme binding"/>
    <property type="evidence" value="ECO:0007669"/>
    <property type="project" value="InterPro"/>
</dbReference>
<name>A0A6J6GY25_9ZZZZ</name>
<organism evidence="1">
    <name type="scientific">freshwater metagenome</name>
    <dbReference type="NCBI Taxonomy" id="449393"/>
    <lineage>
        <taxon>unclassified sequences</taxon>
        <taxon>metagenomes</taxon>
        <taxon>ecological metagenomes</taxon>
    </lineage>
</organism>
<protein>
    <submittedName>
        <fullName evidence="1">Unannotated protein</fullName>
    </submittedName>
</protein>
<dbReference type="InterPro" id="IPR037217">
    <property type="entry name" value="Trp/Indoleamine_2_3_dOase-like"/>
</dbReference>
<dbReference type="PANTHER" id="PTHR10138">
    <property type="entry name" value="TRYPTOPHAN 2,3-DIOXYGENASE"/>
    <property type="match status" value="1"/>
</dbReference>
<dbReference type="EMBL" id="CAEZUN010000125">
    <property type="protein sequence ID" value="CAB4606277.1"/>
    <property type="molecule type" value="Genomic_DNA"/>
</dbReference>
<dbReference type="GO" id="GO:0019441">
    <property type="term" value="P:L-tryptophan catabolic process to kynurenine"/>
    <property type="evidence" value="ECO:0007669"/>
    <property type="project" value="InterPro"/>
</dbReference>